<name>F5X543_STRPX</name>
<dbReference type="EMBL" id="AP012054">
    <property type="protein sequence ID" value="BAK29533.1"/>
    <property type="molecule type" value="Genomic_DNA"/>
</dbReference>
<dbReference type="AlphaFoldDB" id="F5X543"/>
<accession>F5X543</accession>
<feature type="transmembrane region" description="Helical" evidence="1">
    <location>
        <begin position="12"/>
        <end position="33"/>
    </location>
</feature>
<keyword evidence="1" id="KW-0472">Membrane</keyword>
<keyword evidence="3" id="KW-1185">Reference proteome</keyword>
<keyword evidence="1" id="KW-0812">Transmembrane</keyword>
<keyword evidence="1" id="KW-1133">Transmembrane helix</keyword>
<dbReference type="KEGG" id="stb:SGPB_0406"/>
<dbReference type="HOGENOM" id="CLU_214523_0_0_9"/>
<evidence type="ECO:0000313" key="2">
    <source>
        <dbReference type="EMBL" id="BAK29533.1"/>
    </source>
</evidence>
<evidence type="ECO:0000313" key="3">
    <source>
        <dbReference type="Proteomes" id="UP000007946"/>
    </source>
</evidence>
<dbReference type="Proteomes" id="UP000007946">
    <property type="component" value="Chromosome"/>
</dbReference>
<proteinExistence type="predicted"/>
<evidence type="ECO:0000256" key="1">
    <source>
        <dbReference type="SAM" id="Phobius"/>
    </source>
</evidence>
<protein>
    <submittedName>
        <fullName evidence="2">Predicted membrane protein</fullName>
    </submittedName>
</protein>
<organism evidence="2 3">
    <name type="scientific">Streptococcus pasteurianus (strain ATCC 43144 / JCM 5346 / CCUG 46074 / CDC 1723-81)</name>
    <dbReference type="NCBI Taxonomy" id="981540"/>
    <lineage>
        <taxon>Bacteria</taxon>
        <taxon>Bacillati</taxon>
        <taxon>Bacillota</taxon>
        <taxon>Bacilli</taxon>
        <taxon>Lactobacillales</taxon>
        <taxon>Streptococcaceae</taxon>
        <taxon>Streptococcus</taxon>
    </lineage>
</organism>
<reference evidence="2 3" key="1">
    <citation type="journal article" date="2011" name="PLoS ONE">
        <title>Sequencing and comparative genome analysis of two pathogenic Streptococcus gallolyticus subspecies: genome plasticity, adaptation and virulence.</title>
        <authorList>
            <person name="Lin I.-H."/>
            <person name="Liu T.-T."/>
            <person name="Teng Y.-T."/>
            <person name="Wu H.-L."/>
            <person name="Liu Y.-M."/>
            <person name="Wu K.-M."/>
            <person name="Chang C.-H."/>
            <person name="Hsu M.-T."/>
        </authorList>
    </citation>
    <scope>NUCLEOTIDE SEQUENCE [LARGE SCALE GENOMIC DNA]</scope>
    <source>
        <strain evidence="3">ATCC 43144 / JCM 5346 / CDC 1723-81</strain>
    </source>
</reference>
<gene>
    <name evidence="2" type="ordered locus">SGPB_0406</name>
</gene>
<sequence length="38" mass="4403">MQFLIADKLSAQLTAITAYHFMTCFVNIFFGVFQTLRD</sequence>